<dbReference type="InterPro" id="IPR036680">
    <property type="entry name" value="SPOR-like_sf"/>
</dbReference>
<dbReference type="Gene3D" id="3.30.70.1070">
    <property type="entry name" value="Sporulation related repeat"/>
    <property type="match status" value="1"/>
</dbReference>
<dbReference type="InterPro" id="IPR007730">
    <property type="entry name" value="SPOR-like_dom"/>
</dbReference>
<accession>A0A1T2KZQ1</accession>
<dbReference type="RefSeq" id="WP_078485102.1">
    <property type="nucleotide sequence ID" value="NZ_MPRL01000107.1"/>
</dbReference>
<dbReference type="GO" id="GO:0042834">
    <property type="term" value="F:peptidoglycan binding"/>
    <property type="evidence" value="ECO:0007669"/>
    <property type="project" value="InterPro"/>
</dbReference>
<dbReference type="Proteomes" id="UP000191110">
    <property type="component" value="Unassembled WGS sequence"/>
</dbReference>
<keyword evidence="1" id="KW-0472">Membrane</keyword>
<feature type="domain" description="SPOR" evidence="2">
    <location>
        <begin position="302"/>
        <end position="382"/>
    </location>
</feature>
<dbReference type="EMBL" id="MPRL01000107">
    <property type="protein sequence ID" value="OOZ38284.1"/>
    <property type="molecule type" value="Genomic_DNA"/>
</dbReference>
<protein>
    <recommendedName>
        <fullName evidence="2">SPOR domain-containing protein</fullName>
    </recommendedName>
</protein>
<proteinExistence type="predicted"/>
<dbReference type="AlphaFoldDB" id="A0A1T2KZQ1"/>
<dbReference type="OrthoDB" id="6189127at2"/>
<comment type="caution">
    <text evidence="3">The sequence shown here is derived from an EMBL/GenBank/DDBJ whole genome shotgun (WGS) entry which is preliminary data.</text>
</comment>
<sequence length="390" mass="44605">MPQQQTTNYDGQSQGDDNAEQTGLIAHESTQSVSTVIPFNEEITTAKNRLHLLLERLSEDSVELRRRLDLLEPRQVEAEQALRQHLAELETLTETTRAISSTLQTVEEGQGQLKEQTAAEFKELFLALEKIDHRVVALEPTPAKVRLLDEKLSRVDEQLNKSTEELFAQTNELGRRSDRNESYISDLKRRNYKLEEFTHHLSVASKRLGQSFSFRSRLFGAGLALVLLALLTLGYLFDQEHQLNELQQLHQASNQALIQTNREALTAQNENIKSIEQSINPSFDVNSSAITIAVHDSDWVLLQKPEQMTIELYGTRNKSEAFNYIRKVQSLLVEPVSYVKTELRGRDWYVVLYGIYATEVEGRAMMSVLPSVLRQQNPTVRQFGWIQQLL</sequence>
<gene>
    <name evidence="3" type="ORF">BOW53_16070</name>
</gene>
<feature type="transmembrane region" description="Helical" evidence="1">
    <location>
        <begin position="218"/>
        <end position="237"/>
    </location>
</feature>
<name>A0A1T2KZQ1_9GAMM</name>
<evidence type="ECO:0000313" key="3">
    <source>
        <dbReference type="EMBL" id="OOZ38284.1"/>
    </source>
</evidence>
<evidence type="ECO:0000256" key="1">
    <source>
        <dbReference type="SAM" id="Phobius"/>
    </source>
</evidence>
<evidence type="ECO:0000313" key="4">
    <source>
        <dbReference type="Proteomes" id="UP000191110"/>
    </source>
</evidence>
<dbReference type="PROSITE" id="PS51724">
    <property type="entry name" value="SPOR"/>
    <property type="match status" value="1"/>
</dbReference>
<keyword evidence="4" id="KW-1185">Reference proteome</keyword>
<keyword evidence="1" id="KW-0812">Transmembrane</keyword>
<organism evidence="3 4">
    <name type="scientific">Solemya pervernicosa gill symbiont</name>
    <dbReference type="NCBI Taxonomy" id="642797"/>
    <lineage>
        <taxon>Bacteria</taxon>
        <taxon>Pseudomonadati</taxon>
        <taxon>Pseudomonadota</taxon>
        <taxon>Gammaproteobacteria</taxon>
        <taxon>sulfur-oxidizing symbionts</taxon>
    </lineage>
</organism>
<reference evidence="3 4" key="1">
    <citation type="submission" date="2016-11" db="EMBL/GenBank/DDBJ databases">
        <title>Mixed transmission modes and dynamic genome evolution in an obligate animal-bacterial symbiosis.</title>
        <authorList>
            <person name="Russell S.L."/>
            <person name="Corbett-Detig R.B."/>
            <person name="Cavanaugh C.M."/>
        </authorList>
    </citation>
    <scope>NUCLEOTIDE SEQUENCE [LARGE SCALE GENOMIC DNA]</scope>
    <source>
        <strain evidence="3">Sveles-Q1</strain>
    </source>
</reference>
<keyword evidence="1" id="KW-1133">Transmembrane helix</keyword>
<evidence type="ECO:0000259" key="2">
    <source>
        <dbReference type="PROSITE" id="PS51724"/>
    </source>
</evidence>